<protein>
    <submittedName>
        <fullName evidence="1">Uncharacterized protein</fullName>
    </submittedName>
</protein>
<feature type="non-terminal residue" evidence="1">
    <location>
        <position position="1"/>
    </location>
</feature>
<dbReference type="EMBL" id="MU275956">
    <property type="protein sequence ID" value="KAI0045265.1"/>
    <property type="molecule type" value="Genomic_DNA"/>
</dbReference>
<keyword evidence="2" id="KW-1185">Reference proteome</keyword>
<sequence>EHRDLCRILLGLVVGLPMPGGLSSNRIVRAVRALLDFLYLAQYPSHTSEMLKYLDNALKRFNADKAIFLQAGVREHFNLPKLHFLIHYTPSIKLFGTTGNYNTEATERLHIDLAKDAYRLTNHKDAYPQMTKWLQRRKQILRHECFVRWRLAGSPVASSNRLPVEHHEHFHIARFPNFKSVSFAKLAQNYGALEFENALHRFIMQLRHPEHSAQQIRNLAEGESLQFKSVATFNFIKFWLRDAQGQDDAPDVRDSAHARPAYRDTRNRVVPGRFDIGGGADSGVQGYRVAQVRALFSLAIKARKSAFPDGFDIPQHMAYVEWFTHFAGTEEDHHRMYKVSRAYKADGRRQADVVSVADIRRSVHLFPRFGSRAPREWASATVLEQCDTFYVSSFTDRHTYITVY</sequence>
<proteinExistence type="predicted"/>
<reference evidence="1" key="2">
    <citation type="journal article" date="2022" name="New Phytol.">
        <title>Evolutionary transition to the ectomycorrhizal habit in the genomes of a hyperdiverse lineage of mushroom-forming fungi.</title>
        <authorList>
            <person name="Looney B."/>
            <person name="Miyauchi S."/>
            <person name="Morin E."/>
            <person name="Drula E."/>
            <person name="Courty P.E."/>
            <person name="Kohler A."/>
            <person name="Kuo A."/>
            <person name="LaButti K."/>
            <person name="Pangilinan J."/>
            <person name="Lipzen A."/>
            <person name="Riley R."/>
            <person name="Andreopoulos W."/>
            <person name="He G."/>
            <person name="Johnson J."/>
            <person name="Nolan M."/>
            <person name="Tritt A."/>
            <person name="Barry K.W."/>
            <person name="Grigoriev I.V."/>
            <person name="Nagy L.G."/>
            <person name="Hibbett D."/>
            <person name="Henrissat B."/>
            <person name="Matheny P.B."/>
            <person name="Labbe J."/>
            <person name="Martin F.M."/>
        </authorList>
    </citation>
    <scope>NUCLEOTIDE SEQUENCE</scope>
    <source>
        <strain evidence="1">FP105234-sp</strain>
    </source>
</reference>
<evidence type="ECO:0000313" key="2">
    <source>
        <dbReference type="Proteomes" id="UP000814033"/>
    </source>
</evidence>
<organism evidence="1 2">
    <name type="scientific">Auriscalpium vulgare</name>
    <dbReference type="NCBI Taxonomy" id="40419"/>
    <lineage>
        <taxon>Eukaryota</taxon>
        <taxon>Fungi</taxon>
        <taxon>Dikarya</taxon>
        <taxon>Basidiomycota</taxon>
        <taxon>Agaricomycotina</taxon>
        <taxon>Agaricomycetes</taxon>
        <taxon>Russulales</taxon>
        <taxon>Auriscalpiaceae</taxon>
        <taxon>Auriscalpium</taxon>
    </lineage>
</organism>
<name>A0ACB8RMW7_9AGAM</name>
<accession>A0ACB8RMW7</accession>
<dbReference type="Proteomes" id="UP000814033">
    <property type="component" value="Unassembled WGS sequence"/>
</dbReference>
<comment type="caution">
    <text evidence="1">The sequence shown here is derived from an EMBL/GenBank/DDBJ whole genome shotgun (WGS) entry which is preliminary data.</text>
</comment>
<reference evidence="1" key="1">
    <citation type="submission" date="2021-02" db="EMBL/GenBank/DDBJ databases">
        <authorList>
            <consortium name="DOE Joint Genome Institute"/>
            <person name="Ahrendt S."/>
            <person name="Looney B.P."/>
            <person name="Miyauchi S."/>
            <person name="Morin E."/>
            <person name="Drula E."/>
            <person name="Courty P.E."/>
            <person name="Chicoki N."/>
            <person name="Fauchery L."/>
            <person name="Kohler A."/>
            <person name="Kuo A."/>
            <person name="Labutti K."/>
            <person name="Pangilinan J."/>
            <person name="Lipzen A."/>
            <person name="Riley R."/>
            <person name="Andreopoulos W."/>
            <person name="He G."/>
            <person name="Johnson J."/>
            <person name="Barry K.W."/>
            <person name="Grigoriev I.V."/>
            <person name="Nagy L."/>
            <person name="Hibbett D."/>
            <person name="Henrissat B."/>
            <person name="Matheny P.B."/>
            <person name="Labbe J."/>
            <person name="Martin F."/>
        </authorList>
    </citation>
    <scope>NUCLEOTIDE SEQUENCE</scope>
    <source>
        <strain evidence="1">FP105234-sp</strain>
    </source>
</reference>
<gene>
    <name evidence="1" type="ORF">FA95DRAFT_1495695</name>
</gene>
<evidence type="ECO:0000313" key="1">
    <source>
        <dbReference type="EMBL" id="KAI0045265.1"/>
    </source>
</evidence>